<evidence type="ECO:0000313" key="1">
    <source>
        <dbReference type="EMBL" id="UTY28856.1"/>
    </source>
</evidence>
<accession>A0ABY5HTX2</accession>
<name>A0ABY5HTX2_9SPIR</name>
<keyword evidence="2" id="KW-1185">Reference proteome</keyword>
<dbReference type="EMBL" id="CP038802">
    <property type="protein sequence ID" value="UTY28856.1"/>
    <property type="molecule type" value="Genomic_DNA"/>
</dbReference>
<sequence length="102" mass="12222">MNDVTEWHLSKAQFNKEKHEGLTFDEAQQVFDDPFYLERYDIAHSTLEEERYQVLGRVKSQLVVFVVYTPKNGKKRIISARPALKREREMYYEKIKYFANNG</sequence>
<evidence type="ECO:0000313" key="2">
    <source>
        <dbReference type="Proteomes" id="UP001059401"/>
    </source>
</evidence>
<dbReference type="InterPro" id="IPR007460">
    <property type="entry name" value="BrnT_toxin"/>
</dbReference>
<dbReference type="InterPro" id="IPR038573">
    <property type="entry name" value="BrnT_sf"/>
</dbReference>
<dbReference type="RefSeq" id="WP_255804704.1">
    <property type="nucleotide sequence ID" value="NZ_CP038802.1"/>
</dbReference>
<organism evidence="1 2">
    <name type="scientific">Treponema putidum</name>
    <dbReference type="NCBI Taxonomy" id="221027"/>
    <lineage>
        <taxon>Bacteria</taxon>
        <taxon>Pseudomonadati</taxon>
        <taxon>Spirochaetota</taxon>
        <taxon>Spirochaetia</taxon>
        <taxon>Spirochaetales</taxon>
        <taxon>Treponemataceae</taxon>
        <taxon>Treponema</taxon>
    </lineage>
</organism>
<dbReference type="Gene3D" id="3.10.450.530">
    <property type="entry name" value="Ribonuclease toxin, BrnT, of type II toxin-antitoxin system"/>
    <property type="match status" value="1"/>
</dbReference>
<gene>
    <name evidence="1" type="ORF">E4N76_07545</name>
</gene>
<proteinExistence type="predicted"/>
<dbReference type="Pfam" id="PF04365">
    <property type="entry name" value="BrnT_toxin"/>
    <property type="match status" value="1"/>
</dbReference>
<protein>
    <submittedName>
        <fullName evidence="1">BrnT family toxin</fullName>
    </submittedName>
</protein>
<dbReference type="Proteomes" id="UP001059401">
    <property type="component" value="Chromosome"/>
</dbReference>
<reference evidence="1" key="1">
    <citation type="submission" date="2019-04" db="EMBL/GenBank/DDBJ databases">
        <title>Whole genome sequencing of oral phylogroup 2 treponemes.</title>
        <authorList>
            <person name="Chan Y."/>
            <person name="Zeng H.H."/>
            <person name="Yu X.L."/>
            <person name="Leung W.K."/>
            <person name="Watt R.M."/>
        </authorList>
    </citation>
    <scope>NUCLEOTIDE SEQUENCE</scope>
    <source>
        <strain evidence="1">OMZ 847</strain>
    </source>
</reference>